<reference evidence="1" key="1">
    <citation type="submission" date="2022-05" db="EMBL/GenBank/DDBJ databases">
        <title>Chromosome-level genome of Chaenocephalus aceratus.</title>
        <authorList>
            <person name="Park H."/>
        </authorList>
    </citation>
    <scope>NUCLEOTIDE SEQUENCE</scope>
    <source>
        <strain evidence="1">KU_202001</strain>
    </source>
</reference>
<dbReference type="EMBL" id="CM043798">
    <property type="protein sequence ID" value="KAI4814677.1"/>
    <property type="molecule type" value="Genomic_DNA"/>
</dbReference>
<evidence type="ECO:0000313" key="1">
    <source>
        <dbReference type="EMBL" id="KAI4814677.1"/>
    </source>
</evidence>
<accession>A0ACB9WNF7</accession>
<keyword evidence="2" id="KW-1185">Reference proteome</keyword>
<protein>
    <submittedName>
        <fullName evidence="1">Uncharacterized protein</fullName>
    </submittedName>
</protein>
<comment type="caution">
    <text evidence="1">The sequence shown here is derived from an EMBL/GenBank/DDBJ whole genome shotgun (WGS) entry which is preliminary data.</text>
</comment>
<dbReference type="Proteomes" id="UP001057452">
    <property type="component" value="Chromosome 14"/>
</dbReference>
<organism evidence="1 2">
    <name type="scientific">Chaenocephalus aceratus</name>
    <name type="common">Blackfin icefish</name>
    <name type="synonym">Chaenichthys aceratus</name>
    <dbReference type="NCBI Taxonomy" id="36190"/>
    <lineage>
        <taxon>Eukaryota</taxon>
        <taxon>Metazoa</taxon>
        <taxon>Chordata</taxon>
        <taxon>Craniata</taxon>
        <taxon>Vertebrata</taxon>
        <taxon>Euteleostomi</taxon>
        <taxon>Actinopterygii</taxon>
        <taxon>Neopterygii</taxon>
        <taxon>Teleostei</taxon>
        <taxon>Neoteleostei</taxon>
        <taxon>Acanthomorphata</taxon>
        <taxon>Eupercaria</taxon>
        <taxon>Perciformes</taxon>
        <taxon>Notothenioidei</taxon>
        <taxon>Channichthyidae</taxon>
        <taxon>Chaenocephalus</taxon>
    </lineage>
</organism>
<proteinExistence type="predicted"/>
<sequence length="329" mass="36362">MSSRERRSDVYIKAEPSSPEGGGGGRNSPGGASSDSSQSGGGGIRGDGVKRYHYGVASCEACKAFFKRTIQGNIEYSCPASNECEITKRRRKACQACRFTKCLKVGMLKEGVRLDRESEKGSSSIIVSHLLVAEPEKLFAMPDPLQPDTAQRTLTTLCDLADRELVVIIGWAKHIPGFLSLSLADQMSVLQSVWLEVLVLGVAYRSLGCEDEVVFAEDFVLDEEMSLNVDREEFVMLKAIALTNSDSVYIEDMEAVQKLRDLLHQALQEMECQRRPDDAQRAGRLLLTLPLLRQTAGRALTTFYSIKTRGGVPMHKLFLEMLEAMMDSP</sequence>
<name>A0ACB9WNF7_CHAAC</name>
<gene>
    <name evidence="1" type="ORF">KUCAC02_003862</name>
</gene>
<evidence type="ECO:0000313" key="2">
    <source>
        <dbReference type="Proteomes" id="UP001057452"/>
    </source>
</evidence>